<dbReference type="PANTHER" id="PTHR38462:SF1">
    <property type="entry name" value="YPRB RIBONUCLEASE H-LIKE DOMAIN-CONTAINING PROTEIN"/>
    <property type="match status" value="1"/>
</dbReference>
<dbReference type="InterPro" id="IPR036397">
    <property type="entry name" value="RNaseH_sf"/>
</dbReference>
<feature type="domain" description="YprB ribonuclease H-like" evidence="1">
    <location>
        <begin position="87"/>
        <end position="236"/>
    </location>
</feature>
<dbReference type="Gene3D" id="3.30.420.10">
    <property type="entry name" value="Ribonuclease H-like superfamily/Ribonuclease H"/>
    <property type="match status" value="1"/>
</dbReference>
<protein>
    <submittedName>
        <fullName evidence="2">Ribonuclease H-like domain-containing protein</fullName>
    </submittedName>
</protein>
<accession>A0A8J6NW24</accession>
<dbReference type="PANTHER" id="PTHR38462">
    <property type="entry name" value="EXONUCLEASE-LIKE PROTEIN"/>
    <property type="match status" value="1"/>
</dbReference>
<evidence type="ECO:0000259" key="1">
    <source>
        <dbReference type="Pfam" id="PF13482"/>
    </source>
</evidence>
<reference evidence="2 3" key="1">
    <citation type="submission" date="2020-08" db="EMBL/GenBank/DDBJ databases">
        <title>Bridging the membrane lipid divide: bacteria of the FCB group superphylum have the potential to synthesize archaeal ether lipids.</title>
        <authorList>
            <person name="Villanueva L."/>
            <person name="Von Meijenfeldt F.A.B."/>
            <person name="Westbye A.B."/>
            <person name="Yadav S."/>
            <person name="Hopmans E.C."/>
            <person name="Dutilh B.E."/>
            <person name="Sinninghe Damste J.S."/>
        </authorList>
    </citation>
    <scope>NUCLEOTIDE SEQUENCE [LARGE SCALE GENOMIC DNA]</scope>
    <source>
        <strain evidence="2">NIOZ-UU30</strain>
    </source>
</reference>
<proteinExistence type="predicted"/>
<dbReference type="Proteomes" id="UP000603434">
    <property type="component" value="Unassembled WGS sequence"/>
</dbReference>
<dbReference type="InterPro" id="IPR038720">
    <property type="entry name" value="YprB_RNase_H-like_dom"/>
</dbReference>
<dbReference type="Pfam" id="PF13482">
    <property type="entry name" value="RNase_H_2"/>
    <property type="match status" value="1"/>
</dbReference>
<evidence type="ECO:0000313" key="2">
    <source>
        <dbReference type="EMBL" id="MBC8361663.1"/>
    </source>
</evidence>
<organism evidence="2 3">
    <name type="scientific">Candidatus Desulfatibia profunda</name>
    <dbReference type="NCBI Taxonomy" id="2841695"/>
    <lineage>
        <taxon>Bacteria</taxon>
        <taxon>Pseudomonadati</taxon>
        <taxon>Thermodesulfobacteriota</taxon>
        <taxon>Desulfobacteria</taxon>
        <taxon>Desulfobacterales</taxon>
        <taxon>Desulfobacterales incertae sedis</taxon>
        <taxon>Candidatus Desulfatibia</taxon>
    </lineage>
</organism>
<sequence>MLKNTFRQVPGIGFKTEQRIWNSGIMEWDEFKAPYPRGFSWRQLDDLESFLEESKKQLENRNPGFFTRRLPPKLHWRLLPEFRDSIAYLDIETTGTAAGYDRITTIVLYDGKTVYWYVSGQNLENFKTDVQKYDVIVSYNGKCFDIPFVESDLGLRLDQAHIDLRYILASLGYKGGLKRCETLLGLDRGELKGVDGFFAVRLWHDYQRNNNIKALDTLLAYNIQDAVSLETLMVTAYNLKIKATPFADSHRLPSPPEPLVLFRPDRETIERLKRETYYTY</sequence>
<dbReference type="EMBL" id="JACNJH010000144">
    <property type="protein sequence ID" value="MBC8361663.1"/>
    <property type="molecule type" value="Genomic_DNA"/>
</dbReference>
<evidence type="ECO:0000313" key="3">
    <source>
        <dbReference type="Proteomes" id="UP000603434"/>
    </source>
</evidence>
<name>A0A8J6NW24_9BACT</name>
<dbReference type="InterPro" id="IPR012337">
    <property type="entry name" value="RNaseH-like_sf"/>
</dbReference>
<dbReference type="GO" id="GO:0003676">
    <property type="term" value="F:nucleic acid binding"/>
    <property type="evidence" value="ECO:0007669"/>
    <property type="project" value="InterPro"/>
</dbReference>
<comment type="caution">
    <text evidence="2">The sequence shown here is derived from an EMBL/GenBank/DDBJ whole genome shotgun (WGS) entry which is preliminary data.</text>
</comment>
<dbReference type="SUPFAM" id="SSF53098">
    <property type="entry name" value="Ribonuclease H-like"/>
    <property type="match status" value="1"/>
</dbReference>
<gene>
    <name evidence="2" type="ORF">H8E23_09710</name>
</gene>
<dbReference type="AlphaFoldDB" id="A0A8J6NW24"/>